<sequence>MAFLDAGICTQCTVFKTYQDYDTDGHSPTLRTLNCNGSEQALLDCDHTRIGYRQCNSYGNAAVACFNETDCEDGEMRLVGGNDIAGGVEICRRGVWGVVCDHYWDSNDARVVCRHLGLPSEFPRAIPRFLEVGSGLAYSQRLVHQNNVQCSGDEDSLIDCPYNTDGTRYCGVAGVMCSNVIHYKIDDCLLICLLEENICEDGTFYCWYIEGGHCSSNNYLCDSFARCSNAHDEANCSEVTCREGTVQCRGDALAPCIYLSDICDGRDDCGDGWDEENCTNTESDYYTDDYYSVLQPGETNVTVEVPIVNDDEVEDKETFTVSIVTFYGYEAHPDFTTATVTIIDDDFCPSLEDITHGSATVTGVLPGSIAVYCCDNGFELVGESVRRCMSNLRWSGNSTICRPSCPALSHPEFGSVTVTKAFQNFVAIFNCNTGFGLFGTPLLTCQNGTWSDKSPVCKPSCPSAATASPCTTPPPPQVTGNVENVRSPGCGRLEWDAPDGGVGGLSYKIRFYSGQSFGSTPSSQRIVLSSPTNSLSFTDQDVPTQRPLYAIIKARNSNGVHSSSWSTPIVTAGRFLNYKESSTE</sequence>
<evidence type="ECO:0000256" key="15">
    <source>
        <dbReference type="PROSITE-ProRule" id="PRU00302"/>
    </source>
</evidence>
<dbReference type="SUPFAM" id="SSF49265">
    <property type="entry name" value="Fibronectin type III"/>
    <property type="match status" value="1"/>
</dbReference>
<feature type="domain" description="Fibronectin type-III" evidence="17">
    <location>
        <begin position="474"/>
        <end position="578"/>
    </location>
</feature>
<feature type="domain" description="SRCR" evidence="16">
    <location>
        <begin position="33"/>
        <end position="66"/>
    </location>
</feature>
<keyword evidence="11 14" id="KW-1015">Disulfide bond</keyword>
<evidence type="ECO:0000256" key="10">
    <source>
        <dbReference type="ARBA" id="ARBA00023136"/>
    </source>
</evidence>
<evidence type="ECO:0000256" key="11">
    <source>
        <dbReference type="ARBA" id="ARBA00023157"/>
    </source>
</evidence>
<dbReference type="PROSITE" id="PS50287">
    <property type="entry name" value="SRCR_2"/>
    <property type="match status" value="2"/>
</dbReference>
<dbReference type="SUPFAM" id="SSF57535">
    <property type="entry name" value="Complement control module/SCR domain"/>
    <property type="match status" value="2"/>
</dbReference>
<protein>
    <submittedName>
        <fullName evidence="19">Scavenger receptor cysteine-rich type 1 protein M130</fullName>
    </submittedName>
</protein>
<dbReference type="Gene3D" id="2.10.70.10">
    <property type="entry name" value="Complement Module, domain 1"/>
    <property type="match status" value="2"/>
</dbReference>
<evidence type="ECO:0000256" key="5">
    <source>
        <dbReference type="ARBA" id="ARBA00022737"/>
    </source>
</evidence>
<evidence type="ECO:0000313" key="20">
    <source>
        <dbReference type="Proteomes" id="UP001174909"/>
    </source>
</evidence>
<dbReference type="InterPro" id="IPR038081">
    <property type="entry name" value="CalX-like_sf"/>
</dbReference>
<comment type="subcellular location">
    <subcellularLocation>
        <location evidence="1">Membrane</location>
        <topology evidence="1">Single-pass membrane protein</topology>
    </subcellularLocation>
</comment>
<dbReference type="PANTHER" id="PTHR19331:SF465">
    <property type="entry name" value="EGG PEPTIDE SPERACT RECEPTOR"/>
    <property type="match status" value="1"/>
</dbReference>
<dbReference type="SUPFAM" id="SSF141072">
    <property type="entry name" value="CalX-like"/>
    <property type="match status" value="1"/>
</dbReference>
<evidence type="ECO:0000256" key="9">
    <source>
        <dbReference type="ARBA" id="ARBA00022989"/>
    </source>
</evidence>
<dbReference type="SUPFAM" id="SSF56487">
    <property type="entry name" value="SRCR-like"/>
    <property type="match status" value="2"/>
</dbReference>
<reference evidence="19" key="1">
    <citation type="submission" date="2023-03" db="EMBL/GenBank/DDBJ databases">
        <authorList>
            <person name="Steffen K."/>
            <person name="Cardenas P."/>
        </authorList>
    </citation>
    <scope>NUCLEOTIDE SEQUENCE</scope>
</reference>
<dbReference type="FunFam" id="3.10.250.10:FF:000016">
    <property type="entry name" value="Scavenger receptor cysteine-rich protein type 12"/>
    <property type="match status" value="1"/>
</dbReference>
<evidence type="ECO:0000313" key="19">
    <source>
        <dbReference type="EMBL" id="CAI8031460.1"/>
    </source>
</evidence>
<dbReference type="Pfam" id="PF03160">
    <property type="entry name" value="Calx-beta"/>
    <property type="match status" value="1"/>
</dbReference>
<feature type="domain" description="SRCR" evidence="16">
    <location>
        <begin position="76"/>
        <end position="178"/>
    </location>
</feature>
<dbReference type="CDD" id="cd00033">
    <property type="entry name" value="CCP"/>
    <property type="match status" value="2"/>
</dbReference>
<dbReference type="AlphaFoldDB" id="A0AA35SJX2"/>
<dbReference type="GO" id="GO:0006508">
    <property type="term" value="P:proteolysis"/>
    <property type="evidence" value="ECO:0007669"/>
    <property type="project" value="UniProtKB-KW"/>
</dbReference>
<dbReference type="PROSITE" id="PS00420">
    <property type="entry name" value="SRCR_1"/>
    <property type="match status" value="1"/>
</dbReference>
<feature type="disulfide bond" evidence="15">
    <location>
        <begin position="374"/>
        <end position="401"/>
    </location>
</feature>
<proteinExistence type="predicted"/>
<keyword evidence="10" id="KW-0472">Membrane</keyword>
<dbReference type="InterPro" id="IPR036772">
    <property type="entry name" value="SRCR-like_dom_sf"/>
</dbReference>
<evidence type="ECO:0000259" key="18">
    <source>
        <dbReference type="PROSITE" id="PS50923"/>
    </source>
</evidence>
<evidence type="ECO:0000259" key="17">
    <source>
        <dbReference type="PROSITE" id="PS50853"/>
    </source>
</evidence>
<dbReference type="SMART" id="SM00192">
    <property type="entry name" value="LDLa"/>
    <property type="match status" value="2"/>
</dbReference>
<dbReference type="PROSITE" id="PS50853">
    <property type="entry name" value="FN3"/>
    <property type="match status" value="1"/>
</dbReference>
<dbReference type="InterPro" id="IPR023415">
    <property type="entry name" value="LDLR_class-A_CS"/>
</dbReference>
<evidence type="ECO:0000256" key="1">
    <source>
        <dbReference type="ARBA" id="ARBA00004167"/>
    </source>
</evidence>
<dbReference type="Pfam" id="PF00530">
    <property type="entry name" value="SRCR"/>
    <property type="match status" value="1"/>
</dbReference>
<evidence type="ECO:0000256" key="4">
    <source>
        <dbReference type="ARBA" id="ARBA00022729"/>
    </source>
</evidence>
<feature type="domain" description="Sushi" evidence="18">
    <location>
        <begin position="346"/>
        <end position="403"/>
    </location>
</feature>
<keyword evidence="2" id="KW-0645">Protease</keyword>
<dbReference type="Gene3D" id="4.10.400.10">
    <property type="entry name" value="Low-density Lipoprotein Receptor"/>
    <property type="match status" value="1"/>
</dbReference>
<dbReference type="InterPro" id="IPR036116">
    <property type="entry name" value="FN3_sf"/>
</dbReference>
<dbReference type="SMART" id="SM00202">
    <property type="entry name" value="SR"/>
    <property type="match status" value="1"/>
</dbReference>
<keyword evidence="20" id="KW-1185">Reference proteome</keyword>
<evidence type="ECO:0000256" key="8">
    <source>
        <dbReference type="ARBA" id="ARBA00022837"/>
    </source>
</evidence>
<comment type="caution">
    <text evidence="14">Lacks conserved residue(s) required for the propagation of feature annotation.</text>
</comment>
<dbReference type="SUPFAM" id="SSF57424">
    <property type="entry name" value="LDL receptor-like module"/>
    <property type="match status" value="1"/>
</dbReference>
<feature type="disulfide bond" evidence="13">
    <location>
        <begin position="263"/>
        <end position="278"/>
    </location>
</feature>
<evidence type="ECO:0000256" key="13">
    <source>
        <dbReference type="PROSITE-ProRule" id="PRU00124"/>
    </source>
</evidence>
<keyword evidence="7" id="KW-0720">Serine protease</keyword>
<keyword evidence="4" id="KW-0732">Signal</keyword>
<dbReference type="InterPro" id="IPR003961">
    <property type="entry name" value="FN3_dom"/>
</dbReference>
<dbReference type="Gene3D" id="2.60.40.2030">
    <property type="match status" value="1"/>
</dbReference>
<evidence type="ECO:0000256" key="14">
    <source>
        <dbReference type="PROSITE-ProRule" id="PRU00196"/>
    </source>
</evidence>
<dbReference type="PANTHER" id="PTHR19331">
    <property type="entry name" value="SCAVENGER RECEPTOR DOMAIN-CONTAINING"/>
    <property type="match status" value="1"/>
</dbReference>
<dbReference type="EMBL" id="CASHTH010002538">
    <property type="protein sequence ID" value="CAI8031460.1"/>
    <property type="molecule type" value="Genomic_DNA"/>
</dbReference>
<keyword evidence="19" id="KW-0675">Receptor</keyword>
<dbReference type="InterPro" id="IPR000436">
    <property type="entry name" value="Sushi_SCR_CCP_dom"/>
</dbReference>
<dbReference type="SMART" id="SM00032">
    <property type="entry name" value="CCP"/>
    <property type="match status" value="2"/>
</dbReference>
<evidence type="ECO:0000256" key="12">
    <source>
        <dbReference type="ARBA" id="ARBA00023180"/>
    </source>
</evidence>
<dbReference type="GO" id="GO:0016020">
    <property type="term" value="C:membrane"/>
    <property type="evidence" value="ECO:0007669"/>
    <property type="project" value="UniProtKB-SubCell"/>
</dbReference>
<keyword evidence="12" id="KW-0325">Glycoprotein</keyword>
<accession>A0AA35SJX2</accession>
<comment type="caution">
    <text evidence="19">The sequence shown here is derived from an EMBL/GenBank/DDBJ whole genome shotgun (WGS) entry which is preliminary data.</text>
</comment>
<dbReference type="CDD" id="cd00112">
    <property type="entry name" value="LDLa"/>
    <property type="match status" value="1"/>
</dbReference>
<dbReference type="Pfam" id="PF00084">
    <property type="entry name" value="Sushi"/>
    <property type="match status" value="2"/>
</dbReference>
<dbReference type="PROSITE" id="PS50923">
    <property type="entry name" value="SUSHI"/>
    <property type="match status" value="2"/>
</dbReference>
<evidence type="ECO:0000256" key="3">
    <source>
        <dbReference type="ARBA" id="ARBA00022692"/>
    </source>
</evidence>
<evidence type="ECO:0000259" key="16">
    <source>
        <dbReference type="PROSITE" id="PS50287"/>
    </source>
</evidence>
<dbReference type="InterPro" id="IPR036055">
    <property type="entry name" value="LDL_receptor-like_sf"/>
</dbReference>
<keyword evidence="5" id="KW-0677">Repeat</keyword>
<evidence type="ECO:0000256" key="6">
    <source>
        <dbReference type="ARBA" id="ARBA00022801"/>
    </source>
</evidence>
<dbReference type="GO" id="GO:0008236">
    <property type="term" value="F:serine-type peptidase activity"/>
    <property type="evidence" value="ECO:0007669"/>
    <property type="project" value="UniProtKB-KW"/>
</dbReference>
<keyword evidence="9" id="KW-1133">Transmembrane helix</keyword>
<feature type="disulfide bond" evidence="14">
    <location>
        <begin position="35"/>
        <end position="45"/>
    </location>
</feature>
<keyword evidence="15" id="KW-0768">Sushi</keyword>
<dbReference type="InterPro" id="IPR001190">
    <property type="entry name" value="SRCR"/>
</dbReference>
<dbReference type="PRINTS" id="PR00258">
    <property type="entry name" value="SPERACTRCPTR"/>
</dbReference>
<keyword evidence="3" id="KW-0812">Transmembrane</keyword>
<keyword evidence="8" id="KW-0106">Calcium</keyword>
<dbReference type="GO" id="GO:0007154">
    <property type="term" value="P:cell communication"/>
    <property type="evidence" value="ECO:0007669"/>
    <property type="project" value="InterPro"/>
</dbReference>
<name>A0AA35SJX2_GEOBA</name>
<dbReference type="Gene3D" id="3.10.250.10">
    <property type="entry name" value="SRCR-like domain"/>
    <property type="match status" value="2"/>
</dbReference>
<feature type="disulfide bond" evidence="14">
    <location>
        <begin position="150"/>
        <end position="160"/>
    </location>
</feature>
<feature type="disulfide bond" evidence="13">
    <location>
        <begin position="221"/>
        <end position="236"/>
    </location>
</feature>
<dbReference type="InterPro" id="IPR035976">
    <property type="entry name" value="Sushi/SCR/CCP_sf"/>
</dbReference>
<dbReference type="PRINTS" id="PR00261">
    <property type="entry name" value="LDLRECEPTOR"/>
</dbReference>
<dbReference type="InterPro" id="IPR002172">
    <property type="entry name" value="LDrepeatLR_classA_rpt"/>
</dbReference>
<evidence type="ECO:0000256" key="7">
    <source>
        <dbReference type="ARBA" id="ARBA00022825"/>
    </source>
</evidence>
<dbReference type="Proteomes" id="UP001174909">
    <property type="component" value="Unassembled WGS sequence"/>
</dbReference>
<feature type="domain" description="Sushi" evidence="18">
    <location>
        <begin position="406"/>
        <end position="459"/>
    </location>
</feature>
<organism evidence="19 20">
    <name type="scientific">Geodia barretti</name>
    <name type="common">Barrett's horny sponge</name>
    <dbReference type="NCBI Taxonomy" id="519541"/>
    <lineage>
        <taxon>Eukaryota</taxon>
        <taxon>Metazoa</taxon>
        <taxon>Porifera</taxon>
        <taxon>Demospongiae</taxon>
        <taxon>Heteroscleromorpha</taxon>
        <taxon>Tetractinellida</taxon>
        <taxon>Astrophorina</taxon>
        <taxon>Geodiidae</taxon>
        <taxon>Geodia</taxon>
    </lineage>
</organism>
<dbReference type="PROSITE" id="PS50068">
    <property type="entry name" value="LDLRA_2"/>
    <property type="match status" value="2"/>
</dbReference>
<dbReference type="PROSITE" id="PS01209">
    <property type="entry name" value="LDLRA_1"/>
    <property type="match status" value="1"/>
</dbReference>
<keyword evidence="6" id="KW-0378">Hydrolase</keyword>
<evidence type="ECO:0000256" key="2">
    <source>
        <dbReference type="ARBA" id="ARBA00022670"/>
    </source>
</evidence>
<gene>
    <name evidence="19" type="ORF">GBAR_LOCUS17852</name>
</gene>
<dbReference type="Pfam" id="PF00057">
    <property type="entry name" value="Ldl_recept_a"/>
    <property type="match status" value="1"/>
</dbReference>
<dbReference type="InterPro" id="IPR003644">
    <property type="entry name" value="Calx_beta"/>
</dbReference>